<keyword evidence="3" id="KW-1185">Reference proteome</keyword>
<sequence>MSQVHEQGASHHPFARDVGMGLTDLMQVLGTQLPPYAQGSFQYMQQHAAGGMEHDQFNTPLANPYVPSPPEPSRGPHFCEGGPSNAFQGLCTPRELFGDASQCQSPSFGTLYSDLCPHVAHTGLTFDLNQPPSEEPDQQPECQQFGDSQPCHNQSEDEDSAMAVRGSWVPHDLPPASVQHVVDWSEGHREHAPVLPTRAPNLPALHAGVEEEGTSRPTFPGCEPSTSCVSQCSPSMLPSVKHT</sequence>
<protein>
    <submittedName>
        <fullName evidence="2">Uncharacterized protein</fullName>
    </submittedName>
</protein>
<dbReference type="AlphaFoldDB" id="A0A834XA78"/>
<dbReference type="Proteomes" id="UP000634136">
    <property type="component" value="Unassembled WGS sequence"/>
</dbReference>
<evidence type="ECO:0000313" key="3">
    <source>
        <dbReference type="Proteomes" id="UP000634136"/>
    </source>
</evidence>
<proteinExistence type="predicted"/>
<evidence type="ECO:0000256" key="1">
    <source>
        <dbReference type="SAM" id="MobiDB-lite"/>
    </source>
</evidence>
<feature type="region of interest" description="Disordered" evidence="1">
    <location>
        <begin position="126"/>
        <end position="163"/>
    </location>
</feature>
<organism evidence="2 3">
    <name type="scientific">Senna tora</name>
    <dbReference type="NCBI Taxonomy" id="362788"/>
    <lineage>
        <taxon>Eukaryota</taxon>
        <taxon>Viridiplantae</taxon>
        <taxon>Streptophyta</taxon>
        <taxon>Embryophyta</taxon>
        <taxon>Tracheophyta</taxon>
        <taxon>Spermatophyta</taxon>
        <taxon>Magnoliopsida</taxon>
        <taxon>eudicotyledons</taxon>
        <taxon>Gunneridae</taxon>
        <taxon>Pentapetalae</taxon>
        <taxon>rosids</taxon>
        <taxon>fabids</taxon>
        <taxon>Fabales</taxon>
        <taxon>Fabaceae</taxon>
        <taxon>Caesalpinioideae</taxon>
        <taxon>Cassia clade</taxon>
        <taxon>Senna</taxon>
    </lineage>
</organism>
<comment type="caution">
    <text evidence="2">The sequence shown here is derived from an EMBL/GenBank/DDBJ whole genome shotgun (WGS) entry which is preliminary data.</text>
</comment>
<dbReference type="EMBL" id="JAAIUW010000002">
    <property type="protein sequence ID" value="KAF7841179.1"/>
    <property type="molecule type" value="Genomic_DNA"/>
</dbReference>
<evidence type="ECO:0000313" key="2">
    <source>
        <dbReference type="EMBL" id="KAF7841179.1"/>
    </source>
</evidence>
<reference evidence="2" key="1">
    <citation type="submission" date="2020-09" db="EMBL/GenBank/DDBJ databases">
        <title>Genome-Enabled Discovery of Anthraquinone Biosynthesis in Senna tora.</title>
        <authorList>
            <person name="Kang S.-H."/>
            <person name="Pandey R.P."/>
            <person name="Lee C.-M."/>
            <person name="Sim J.-S."/>
            <person name="Jeong J.-T."/>
            <person name="Choi B.-S."/>
            <person name="Jung M."/>
            <person name="Ginzburg D."/>
            <person name="Zhao K."/>
            <person name="Won S.Y."/>
            <person name="Oh T.-J."/>
            <person name="Yu Y."/>
            <person name="Kim N.-H."/>
            <person name="Lee O.R."/>
            <person name="Lee T.-H."/>
            <person name="Bashyal P."/>
            <person name="Kim T.-S."/>
            <person name="Lee W.-H."/>
            <person name="Kawkins C."/>
            <person name="Kim C.-K."/>
            <person name="Kim J.S."/>
            <person name="Ahn B.O."/>
            <person name="Rhee S.Y."/>
            <person name="Sohng J.K."/>
        </authorList>
    </citation>
    <scope>NUCLEOTIDE SEQUENCE</scope>
    <source>
        <tissue evidence="2">Leaf</tissue>
    </source>
</reference>
<name>A0A834XA78_9FABA</name>
<gene>
    <name evidence="2" type="ORF">G2W53_003477</name>
</gene>
<accession>A0A834XA78</accession>